<feature type="chain" id="PRO_5020965373" description="DUF2147 domain-containing protein" evidence="1">
    <location>
        <begin position="24"/>
        <end position="133"/>
    </location>
</feature>
<dbReference type="EMBL" id="SZQA01000010">
    <property type="protein sequence ID" value="TKK88626.1"/>
    <property type="molecule type" value="Genomic_DNA"/>
</dbReference>
<dbReference type="OrthoDB" id="3536547at2"/>
<proteinExistence type="predicted"/>
<evidence type="ECO:0000313" key="3">
    <source>
        <dbReference type="Proteomes" id="UP000308705"/>
    </source>
</evidence>
<keyword evidence="1" id="KW-0732">Signal</keyword>
<gene>
    <name evidence="2" type="ORF">FDA94_13220</name>
</gene>
<reference evidence="2 3" key="1">
    <citation type="submission" date="2019-04" db="EMBL/GenBank/DDBJ databases">
        <title>Herbidospora sp. NEAU-GS14.nov., a novel actinomycete isolated from soil.</title>
        <authorList>
            <person name="Han L."/>
        </authorList>
    </citation>
    <scope>NUCLEOTIDE SEQUENCE [LARGE SCALE GENOMIC DNA]</scope>
    <source>
        <strain evidence="2 3">NEAU-GS14</strain>
    </source>
</reference>
<dbReference type="Proteomes" id="UP000308705">
    <property type="component" value="Unassembled WGS sequence"/>
</dbReference>
<dbReference type="RefSeq" id="WP_137247356.1">
    <property type="nucleotide sequence ID" value="NZ_SZQA01000010.1"/>
</dbReference>
<organism evidence="2 3">
    <name type="scientific">Herbidospora galbida</name>
    <dbReference type="NCBI Taxonomy" id="2575442"/>
    <lineage>
        <taxon>Bacteria</taxon>
        <taxon>Bacillati</taxon>
        <taxon>Actinomycetota</taxon>
        <taxon>Actinomycetes</taxon>
        <taxon>Streptosporangiales</taxon>
        <taxon>Streptosporangiaceae</taxon>
        <taxon>Herbidospora</taxon>
    </lineage>
</organism>
<feature type="signal peptide" evidence="1">
    <location>
        <begin position="1"/>
        <end position="23"/>
    </location>
</feature>
<sequence length="133" mass="13958">MRIFLVTGAVLAGLLVAASPALADTWHWGPVKSADGKGRVTNGKIVGTAAGLKITGRLHDATAGGSCSWVRFRYLTDRGKTVYKSYKTCKAGWSAVTLKTDHVLSVEARVCRGTATAVTGRCSAYEGVWAQGG</sequence>
<accession>A0A4U3MKZ4</accession>
<dbReference type="AlphaFoldDB" id="A0A4U3MKZ4"/>
<evidence type="ECO:0000256" key="1">
    <source>
        <dbReference type="SAM" id="SignalP"/>
    </source>
</evidence>
<evidence type="ECO:0000313" key="2">
    <source>
        <dbReference type="EMBL" id="TKK88626.1"/>
    </source>
</evidence>
<name>A0A4U3MKZ4_9ACTN</name>
<keyword evidence="3" id="KW-1185">Reference proteome</keyword>
<protein>
    <recommendedName>
        <fullName evidence="4">DUF2147 domain-containing protein</fullName>
    </recommendedName>
</protein>
<evidence type="ECO:0008006" key="4">
    <source>
        <dbReference type="Google" id="ProtNLM"/>
    </source>
</evidence>
<comment type="caution">
    <text evidence="2">The sequence shown here is derived from an EMBL/GenBank/DDBJ whole genome shotgun (WGS) entry which is preliminary data.</text>
</comment>